<keyword evidence="1" id="KW-0812">Transmembrane</keyword>
<dbReference type="Proteomes" id="UP000294901">
    <property type="component" value="Unassembled WGS sequence"/>
</dbReference>
<sequence>MSDSSRVLAASEPGATPARTGAFRPVLWLLLIVSIAANAISNVMGLNPAVGIASGVLALGCATTLITDHRRRRQS</sequence>
<gene>
    <name evidence="2" type="ORF">C8E87_0162</name>
</gene>
<accession>A0A4R6JK56</accession>
<keyword evidence="3" id="KW-1185">Reference proteome</keyword>
<feature type="transmembrane region" description="Helical" evidence="1">
    <location>
        <begin position="21"/>
        <end position="40"/>
    </location>
</feature>
<dbReference type="RefSeq" id="WP_133871313.1">
    <property type="nucleotide sequence ID" value="NZ_BOMD01000102.1"/>
</dbReference>
<keyword evidence="1" id="KW-0472">Membrane</keyword>
<protein>
    <submittedName>
        <fullName evidence="2">Uncharacterized protein</fullName>
    </submittedName>
</protein>
<dbReference type="OrthoDB" id="3404000at2"/>
<comment type="caution">
    <text evidence="2">The sequence shown here is derived from an EMBL/GenBank/DDBJ whole genome shotgun (WGS) entry which is preliminary data.</text>
</comment>
<keyword evidence="1" id="KW-1133">Transmembrane helix</keyword>
<proteinExistence type="predicted"/>
<evidence type="ECO:0000313" key="3">
    <source>
        <dbReference type="Proteomes" id="UP000294901"/>
    </source>
</evidence>
<evidence type="ECO:0000313" key="2">
    <source>
        <dbReference type="EMBL" id="TDO36584.1"/>
    </source>
</evidence>
<dbReference type="EMBL" id="SNWR01000001">
    <property type="protein sequence ID" value="TDO36584.1"/>
    <property type="molecule type" value="Genomic_DNA"/>
</dbReference>
<organism evidence="2 3">
    <name type="scientific">Paractinoplanes brasiliensis</name>
    <dbReference type="NCBI Taxonomy" id="52695"/>
    <lineage>
        <taxon>Bacteria</taxon>
        <taxon>Bacillati</taxon>
        <taxon>Actinomycetota</taxon>
        <taxon>Actinomycetes</taxon>
        <taxon>Micromonosporales</taxon>
        <taxon>Micromonosporaceae</taxon>
        <taxon>Paractinoplanes</taxon>
    </lineage>
</organism>
<dbReference type="AlphaFoldDB" id="A0A4R6JK56"/>
<reference evidence="2 3" key="1">
    <citation type="submission" date="2019-03" db="EMBL/GenBank/DDBJ databases">
        <title>Sequencing the genomes of 1000 actinobacteria strains.</title>
        <authorList>
            <person name="Klenk H.-P."/>
        </authorList>
    </citation>
    <scope>NUCLEOTIDE SEQUENCE [LARGE SCALE GENOMIC DNA]</scope>
    <source>
        <strain evidence="2 3">DSM 43805</strain>
    </source>
</reference>
<evidence type="ECO:0000256" key="1">
    <source>
        <dbReference type="SAM" id="Phobius"/>
    </source>
</evidence>
<name>A0A4R6JK56_9ACTN</name>
<feature type="transmembrane region" description="Helical" evidence="1">
    <location>
        <begin position="46"/>
        <end position="66"/>
    </location>
</feature>